<keyword evidence="3" id="KW-1185">Reference proteome</keyword>
<protein>
    <submittedName>
        <fullName evidence="2">GNAT family N-acetyltransferase</fullName>
    </submittedName>
</protein>
<accession>A0ABR9QL98</accession>
<dbReference type="PANTHER" id="PTHR43415:SF5">
    <property type="entry name" value="ACETYLTRANSFERASE"/>
    <property type="match status" value="1"/>
</dbReference>
<organism evidence="2 3">
    <name type="scientific">Litchfieldia luteola</name>
    <dbReference type="NCBI Taxonomy" id="682179"/>
    <lineage>
        <taxon>Bacteria</taxon>
        <taxon>Bacillati</taxon>
        <taxon>Bacillota</taxon>
        <taxon>Bacilli</taxon>
        <taxon>Bacillales</taxon>
        <taxon>Bacillaceae</taxon>
        <taxon>Litchfieldia</taxon>
    </lineage>
</organism>
<dbReference type="Pfam" id="PF13302">
    <property type="entry name" value="Acetyltransf_3"/>
    <property type="match status" value="1"/>
</dbReference>
<proteinExistence type="predicted"/>
<reference evidence="2 3" key="1">
    <citation type="submission" date="2020-10" db="EMBL/GenBank/DDBJ databases">
        <title>Bacillus sp. HD4P25, an endophyte from a halophyte.</title>
        <authorList>
            <person name="Sun J.-Q."/>
        </authorList>
    </citation>
    <scope>NUCLEOTIDE SEQUENCE [LARGE SCALE GENOMIC DNA]</scope>
    <source>
        <strain evidence="2 3">YIM 93174</strain>
    </source>
</reference>
<dbReference type="RefSeq" id="WP_193537748.1">
    <property type="nucleotide sequence ID" value="NZ_JADCLJ010000022.1"/>
</dbReference>
<dbReference type="InterPro" id="IPR000182">
    <property type="entry name" value="GNAT_dom"/>
</dbReference>
<evidence type="ECO:0000313" key="3">
    <source>
        <dbReference type="Proteomes" id="UP001516662"/>
    </source>
</evidence>
<comment type="caution">
    <text evidence="2">The sequence shown here is derived from an EMBL/GenBank/DDBJ whole genome shotgun (WGS) entry which is preliminary data.</text>
</comment>
<dbReference type="SUPFAM" id="SSF55729">
    <property type="entry name" value="Acyl-CoA N-acyltransferases (Nat)"/>
    <property type="match status" value="1"/>
</dbReference>
<dbReference type="Proteomes" id="UP001516662">
    <property type="component" value="Unassembled WGS sequence"/>
</dbReference>
<dbReference type="EMBL" id="JADCLJ010000022">
    <property type="protein sequence ID" value="MBE4909273.1"/>
    <property type="molecule type" value="Genomic_DNA"/>
</dbReference>
<dbReference type="PROSITE" id="PS51186">
    <property type="entry name" value="GNAT"/>
    <property type="match status" value="1"/>
</dbReference>
<dbReference type="PANTHER" id="PTHR43415">
    <property type="entry name" value="SPERMIDINE N(1)-ACETYLTRANSFERASE"/>
    <property type="match status" value="1"/>
</dbReference>
<sequence>MLDYHLLQGQRLKLDRMKETDILEIATWYEDEEFLRNLDAIPSFPKRETEIEKWINNKQHNTYTMAIRVNDSKKIIGYVEFDGILWNHRNSSMSIAIGGNNRGNGFGKEALELALKFAFHELNLHRIQLTVFEYNHRAISLYEKIGFTKEGSHREFLERDGRRYDMHLYGLLRHEWIGNQ</sequence>
<feature type="domain" description="N-acetyltransferase" evidence="1">
    <location>
        <begin position="20"/>
        <end position="171"/>
    </location>
</feature>
<evidence type="ECO:0000259" key="1">
    <source>
        <dbReference type="PROSITE" id="PS51186"/>
    </source>
</evidence>
<dbReference type="Gene3D" id="3.40.630.30">
    <property type="match status" value="1"/>
</dbReference>
<evidence type="ECO:0000313" key="2">
    <source>
        <dbReference type="EMBL" id="MBE4909273.1"/>
    </source>
</evidence>
<gene>
    <name evidence="2" type="ORF">IMZ08_14580</name>
</gene>
<dbReference type="InterPro" id="IPR016181">
    <property type="entry name" value="Acyl_CoA_acyltransferase"/>
</dbReference>
<name>A0ABR9QL98_9BACI</name>